<dbReference type="EMBL" id="QGHA01000009">
    <property type="protein sequence ID" value="PWK74185.1"/>
    <property type="molecule type" value="Genomic_DNA"/>
</dbReference>
<evidence type="ECO:0000313" key="4">
    <source>
        <dbReference type="Proteomes" id="UP000245678"/>
    </source>
</evidence>
<dbReference type="Proteomes" id="UP000245678">
    <property type="component" value="Unassembled WGS sequence"/>
</dbReference>
<keyword evidence="1" id="KW-0472">Membrane</keyword>
<dbReference type="RefSeq" id="WP_022832082.1">
    <property type="nucleotide sequence ID" value="NZ_QGHA01000009.1"/>
</dbReference>
<dbReference type="InterPro" id="IPR043726">
    <property type="entry name" value="LiaI-LiaF-like_TM1"/>
</dbReference>
<dbReference type="Pfam" id="PF18917">
    <property type="entry name" value="LiaI-LiaF-like_TM1"/>
    <property type="match status" value="1"/>
</dbReference>
<dbReference type="AlphaFoldDB" id="A0A316HJR2"/>
<feature type="domain" description="LiaI-LiaF-like transmembrane region" evidence="2">
    <location>
        <begin position="6"/>
        <end position="49"/>
    </location>
</feature>
<proteinExistence type="predicted"/>
<name>A0A316HJR2_9SPHI</name>
<evidence type="ECO:0000313" key="3">
    <source>
        <dbReference type="EMBL" id="PWK74185.1"/>
    </source>
</evidence>
<feature type="transmembrane region" description="Helical" evidence="1">
    <location>
        <begin position="57"/>
        <end position="76"/>
    </location>
</feature>
<keyword evidence="4" id="KW-1185">Reference proteome</keyword>
<protein>
    <recommendedName>
        <fullName evidence="2">LiaI-LiaF-like transmembrane region domain-containing protein</fullName>
    </recommendedName>
</protein>
<keyword evidence="1" id="KW-1133">Transmembrane helix</keyword>
<feature type="transmembrane region" description="Helical" evidence="1">
    <location>
        <begin position="6"/>
        <end position="27"/>
    </location>
</feature>
<organism evidence="3 4">
    <name type="scientific">Mucilaginibacter oryzae</name>
    <dbReference type="NCBI Taxonomy" id="468058"/>
    <lineage>
        <taxon>Bacteria</taxon>
        <taxon>Pseudomonadati</taxon>
        <taxon>Bacteroidota</taxon>
        <taxon>Sphingobacteriia</taxon>
        <taxon>Sphingobacteriales</taxon>
        <taxon>Sphingobacteriaceae</taxon>
        <taxon>Mucilaginibacter</taxon>
    </lineage>
</organism>
<sequence length="328" mass="36149">MRSDKLVPGTILVLLGVVFLLDNFHVIDFDWMNIFYLWPIFLVMGGVSLVFAGNRSALATILKLSVVVAGFALLVFGNFGKRYHFWPNAWNFHYTDDGDNDNDDDSDTTNTDQGVVKVGGENTFKQDYSPTIKYARLNLIGGGTIYNLSDTTADLFNAKTQELYGKYVLNQKKDDSVTVVDLHLKNNKGFHFDSDDKKNNKADIKLNPNPIWDIEVETGATDLNFDLSKFKIKSLTLKGGAASFDVRLGSPVSTTNVEVSTGASEVIISVPKSAACRITANTGLSDNTFAGFDKKGDNSYETEGFANAKNKILIHMSGGISDFKVNRY</sequence>
<feature type="transmembrane region" description="Helical" evidence="1">
    <location>
        <begin position="34"/>
        <end position="51"/>
    </location>
</feature>
<comment type="caution">
    <text evidence="3">The sequence shown here is derived from an EMBL/GenBank/DDBJ whole genome shotgun (WGS) entry which is preliminary data.</text>
</comment>
<evidence type="ECO:0000256" key="1">
    <source>
        <dbReference type="SAM" id="Phobius"/>
    </source>
</evidence>
<gene>
    <name evidence="3" type="ORF">LX99_03986</name>
</gene>
<evidence type="ECO:0000259" key="2">
    <source>
        <dbReference type="Pfam" id="PF18917"/>
    </source>
</evidence>
<keyword evidence="1" id="KW-0812">Transmembrane</keyword>
<reference evidence="3 4" key="1">
    <citation type="submission" date="2018-05" db="EMBL/GenBank/DDBJ databases">
        <title>Genomic Encyclopedia of Archaeal and Bacterial Type Strains, Phase II (KMG-II): from individual species to whole genera.</title>
        <authorList>
            <person name="Goeker M."/>
        </authorList>
    </citation>
    <scope>NUCLEOTIDE SEQUENCE [LARGE SCALE GENOMIC DNA]</scope>
    <source>
        <strain evidence="3 4">DSM 19975</strain>
    </source>
</reference>
<accession>A0A316HJR2</accession>